<accession>A0A452YUL1</accession>
<dbReference type="AlphaFoldDB" id="A0A452YUL1"/>
<dbReference type="Proteomes" id="UP000015105">
    <property type="component" value="Chromosome 1D"/>
</dbReference>
<proteinExistence type="predicted"/>
<evidence type="ECO:0000313" key="2">
    <source>
        <dbReference type="Proteomes" id="UP000015105"/>
    </source>
</evidence>
<dbReference type="Gramene" id="AET1Gv20538400.19">
    <property type="protein sequence ID" value="AET1Gv20538400.19"/>
    <property type="gene ID" value="AET1Gv20538400"/>
</dbReference>
<reference evidence="2" key="1">
    <citation type="journal article" date="2014" name="Science">
        <title>Ancient hybridizations among the ancestral genomes of bread wheat.</title>
        <authorList>
            <consortium name="International Wheat Genome Sequencing Consortium,"/>
            <person name="Marcussen T."/>
            <person name="Sandve S.R."/>
            <person name="Heier L."/>
            <person name="Spannagl M."/>
            <person name="Pfeifer M."/>
            <person name="Jakobsen K.S."/>
            <person name="Wulff B.B."/>
            <person name="Steuernagel B."/>
            <person name="Mayer K.F."/>
            <person name="Olsen O.A."/>
        </authorList>
    </citation>
    <scope>NUCLEOTIDE SEQUENCE [LARGE SCALE GENOMIC DNA]</scope>
    <source>
        <strain evidence="2">cv. AL8/78</strain>
    </source>
</reference>
<name>A0A452YUL1_AEGTS</name>
<reference evidence="1" key="4">
    <citation type="submission" date="2019-03" db="UniProtKB">
        <authorList>
            <consortium name="EnsemblPlants"/>
        </authorList>
    </citation>
    <scope>IDENTIFICATION</scope>
</reference>
<reference evidence="1" key="3">
    <citation type="journal article" date="2017" name="Nature">
        <title>Genome sequence of the progenitor of the wheat D genome Aegilops tauschii.</title>
        <authorList>
            <person name="Luo M.C."/>
            <person name="Gu Y.Q."/>
            <person name="Puiu D."/>
            <person name="Wang H."/>
            <person name="Twardziok S.O."/>
            <person name="Deal K.R."/>
            <person name="Huo N."/>
            <person name="Zhu T."/>
            <person name="Wang L."/>
            <person name="Wang Y."/>
            <person name="McGuire P.E."/>
            <person name="Liu S."/>
            <person name="Long H."/>
            <person name="Ramasamy R.K."/>
            <person name="Rodriguez J.C."/>
            <person name="Van S.L."/>
            <person name="Yuan L."/>
            <person name="Wang Z."/>
            <person name="Xia Z."/>
            <person name="Xiao L."/>
            <person name="Anderson O.D."/>
            <person name="Ouyang S."/>
            <person name="Liang Y."/>
            <person name="Zimin A.V."/>
            <person name="Pertea G."/>
            <person name="Qi P."/>
            <person name="Bennetzen J.L."/>
            <person name="Dai X."/>
            <person name="Dawson M.W."/>
            <person name="Muller H.G."/>
            <person name="Kugler K."/>
            <person name="Rivarola-Duarte L."/>
            <person name="Spannagl M."/>
            <person name="Mayer K.F.X."/>
            <person name="Lu F.H."/>
            <person name="Bevan M.W."/>
            <person name="Leroy P."/>
            <person name="Li P."/>
            <person name="You F.M."/>
            <person name="Sun Q."/>
            <person name="Liu Z."/>
            <person name="Lyons E."/>
            <person name="Wicker T."/>
            <person name="Salzberg S.L."/>
            <person name="Devos K.M."/>
            <person name="Dvorak J."/>
        </authorList>
    </citation>
    <scope>NUCLEOTIDE SEQUENCE [LARGE SCALE GENOMIC DNA]</scope>
    <source>
        <strain evidence="1">cv. AL8/78</strain>
    </source>
</reference>
<protein>
    <submittedName>
        <fullName evidence="1">Uncharacterized protein</fullName>
    </submittedName>
</protein>
<reference evidence="1" key="5">
    <citation type="journal article" date="2021" name="G3 (Bethesda)">
        <title>Aegilops tauschii genome assembly Aet v5.0 features greater sequence contiguity and improved annotation.</title>
        <authorList>
            <person name="Wang L."/>
            <person name="Zhu T."/>
            <person name="Rodriguez J.C."/>
            <person name="Deal K.R."/>
            <person name="Dubcovsky J."/>
            <person name="McGuire P.E."/>
            <person name="Lux T."/>
            <person name="Spannagl M."/>
            <person name="Mayer K.F.X."/>
            <person name="Baldrich P."/>
            <person name="Meyers B.C."/>
            <person name="Huo N."/>
            <person name="Gu Y.Q."/>
            <person name="Zhou H."/>
            <person name="Devos K.M."/>
            <person name="Bennetzen J.L."/>
            <person name="Unver T."/>
            <person name="Budak H."/>
            <person name="Gulick P.J."/>
            <person name="Galiba G."/>
            <person name="Kalapos B."/>
            <person name="Nelson D.R."/>
            <person name="Li P."/>
            <person name="You F.M."/>
            <person name="Luo M.C."/>
            <person name="Dvorak J."/>
        </authorList>
    </citation>
    <scope>NUCLEOTIDE SEQUENCE [LARGE SCALE GENOMIC DNA]</scope>
    <source>
        <strain evidence="1">cv. AL8/78</strain>
    </source>
</reference>
<dbReference type="EnsemblPlants" id="AET1Gv20538400.19">
    <property type="protein sequence ID" value="AET1Gv20538400.19"/>
    <property type="gene ID" value="AET1Gv20538400"/>
</dbReference>
<keyword evidence="2" id="KW-1185">Reference proteome</keyword>
<organism evidence="1 2">
    <name type="scientific">Aegilops tauschii subsp. strangulata</name>
    <name type="common">Goatgrass</name>
    <dbReference type="NCBI Taxonomy" id="200361"/>
    <lineage>
        <taxon>Eukaryota</taxon>
        <taxon>Viridiplantae</taxon>
        <taxon>Streptophyta</taxon>
        <taxon>Embryophyta</taxon>
        <taxon>Tracheophyta</taxon>
        <taxon>Spermatophyta</taxon>
        <taxon>Magnoliopsida</taxon>
        <taxon>Liliopsida</taxon>
        <taxon>Poales</taxon>
        <taxon>Poaceae</taxon>
        <taxon>BOP clade</taxon>
        <taxon>Pooideae</taxon>
        <taxon>Triticodae</taxon>
        <taxon>Triticeae</taxon>
        <taxon>Triticinae</taxon>
        <taxon>Aegilops</taxon>
    </lineage>
</organism>
<reference evidence="2" key="2">
    <citation type="journal article" date="2017" name="Nat. Plants">
        <title>The Aegilops tauschii genome reveals multiple impacts of transposons.</title>
        <authorList>
            <person name="Zhao G."/>
            <person name="Zou C."/>
            <person name="Li K."/>
            <person name="Wang K."/>
            <person name="Li T."/>
            <person name="Gao L."/>
            <person name="Zhang X."/>
            <person name="Wang H."/>
            <person name="Yang Z."/>
            <person name="Liu X."/>
            <person name="Jiang W."/>
            <person name="Mao L."/>
            <person name="Kong X."/>
            <person name="Jiao Y."/>
            <person name="Jia J."/>
        </authorList>
    </citation>
    <scope>NUCLEOTIDE SEQUENCE [LARGE SCALE GENOMIC DNA]</scope>
    <source>
        <strain evidence="2">cv. AL8/78</strain>
    </source>
</reference>
<sequence>HLYHITFGELQAPFNIALILLQQINKNQKKQSELEKWLADDYWSRKVWFLIP</sequence>
<evidence type="ECO:0000313" key="1">
    <source>
        <dbReference type="EnsemblPlants" id="AET1Gv20538400.19"/>
    </source>
</evidence>